<dbReference type="EMBL" id="DVNC01000047">
    <property type="protein sequence ID" value="HIU53774.1"/>
    <property type="molecule type" value="Genomic_DNA"/>
</dbReference>
<gene>
    <name evidence="4" type="primary">infC</name>
    <name evidence="9" type="ORF">IAD20_06805</name>
</gene>
<dbReference type="Gene3D" id="3.30.110.10">
    <property type="entry name" value="Translation initiation factor 3 (IF-3), C-terminal domain"/>
    <property type="match status" value="1"/>
</dbReference>
<evidence type="ECO:0000256" key="3">
    <source>
        <dbReference type="ARBA" id="ARBA00022917"/>
    </source>
</evidence>
<dbReference type="InterPro" id="IPR036787">
    <property type="entry name" value="T_IF-3_N_sf"/>
</dbReference>
<dbReference type="Proteomes" id="UP000824107">
    <property type="component" value="Unassembled WGS sequence"/>
</dbReference>
<reference evidence="9" key="1">
    <citation type="submission" date="2020-10" db="EMBL/GenBank/DDBJ databases">
        <authorList>
            <person name="Gilroy R."/>
        </authorList>
    </citation>
    <scope>NUCLEOTIDE SEQUENCE</scope>
    <source>
        <strain evidence="9">ChiW3-316</strain>
    </source>
</reference>
<evidence type="ECO:0000259" key="7">
    <source>
        <dbReference type="Pfam" id="PF00707"/>
    </source>
</evidence>
<dbReference type="HAMAP" id="MF_00080">
    <property type="entry name" value="IF_3"/>
    <property type="match status" value="1"/>
</dbReference>
<keyword evidence="4" id="KW-0963">Cytoplasm</keyword>
<feature type="domain" description="Translation initiation factor 3 C-terminal" evidence="7">
    <location>
        <begin position="90"/>
        <end position="173"/>
    </location>
</feature>
<dbReference type="NCBIfam" id="TIGR00168">
    <property type="entry name" value="infC"/>
    <property type="match status" value="1"/>
</dbReference>
<dbReference type="PANTHER" id="PTHR10938">
    <property type="entry name" value="TRANSLATION INITIATION FACTOR IF-3"/>
    <property type="match status" value="1"/>
</dbReference>
<keyword evidence="2 4" id="KW-0396">Initiation factor</keyword>
<dbReference type="InterPro" id="IPR036788">
    <property type="entry name" value="T_IF-3_C_sf"/>
</dbReference>
<dbReference type="InterPro" id="IPR019815">
    <property type="entry name" value="Translation_initiation_fac_3_C"/>
</dbReference>
<evidence type="ECO:0000256" key="1">
    <source>
        <dbReference type="ARBA" id="ARBA00005439"/>
    </source>
</evidence>
<sequence>MTNAPVREDDGPRINEDIRTKEVRLIDENGENCGIVPIREALSRAEDAGLDLIEISPQAVPPVCKILDYGKYKYEVQKRKNEAKKNQKVVEIKELKLRPMIDTHDYEVKIKQAKKFLSQGNKVKFTMRFKGREMSNDLGRNVLNNIIEDLEGLIKVDSEPKMEGRQMMMMVSPA</sequence>
<dbReference type="FunFam" id="3.10.20.80:FF:000001">
    <property type="entry name" value="Translation initiation factor IF-3"/>
    <property type="match status" value="1"/>
</dbReference>
<comment type="caution">
    <text evidence="9">The sequence shown here is derived from an EMBL/GenBank/DDBJ whole genome shotgun (WGS) entry which is preliminary data.</text>
</comment>
<evidence type="ECO:0000259" key="8">
    <source>
        <dbReference type="Pfam" id="PF05198"/>
    </source>
</evidence>
<comment type="similarity">
    <text evidence="1 4 6">Belongs to the IF-3 family.</text>
</comment>
<keyword evidence="3 4" id="KW-0648">Protein biosynthesis</keyword>
<accession>A0A9D1M507</accession>
<dbReference type="GO" id="GO:0005829">
    <property type="term" value="C:cytosol"/>
    <property type="evidence" value="ECO:0007669"/>
    <property type="project" value="TreeGrafter"/>
</dbReference>
<reference evidence="9" key="2">
    <citation type="journal article" date="2021" name="PeerJ">
        <title>Extensive microbial diversity within the chicken gut microbiome revealed by metagenomics and culture.</title>
        <authorList>
            <person name="Gilroy R."/>
            <person name="Ravi A."/>
            <person name="Getino M."/>
            <person name="Pursley I."/>
            <person name="Horton D.L."/>
            <person name="Alikhan N.F."/>
            <person name="Baker D."/>
            <person name="Gharbi K."/>
            <person name="Hall N."/>
            <person name="Watson M."/>
            <person name="Adriaenssens E.M."/>
            <person name="Foster-Nyarko E."/>
            <person name="Jarju S."/>
            <person name="Secka A."/>
            <person name="Antonio M."/>
            <person name="Oren A."/>
            <person name="Chaudhuri R.R."/>
            <person name="La Ragione R."/>
            <person name="Hildebrand F."/>
            <person name="Pallen M.J."/>
        </authorList>
    </citation>
    <scope>NUCLEOTIDE SEQUENCE</scope>
    <source>
        <strain evidence="9">ChiW3-316</strain>
    </source>
</reference>
<dbReference type="InterPro" id="IPR001288">
    <property type="entry name" value="Translation_initiation_fac_3"/>
</dbReference>
<dbReference type="Pfam" id="PF00707">
    <property type="entry name" value="IF3_C"/>
    <property type="match status" value="1"/>
</dbReference>
<dbReference type="AlphaFoldDB" id="A0A9D1M507"/>
<dbReference type="GO" id="GO:0032790">
    <property type="term" value="P:ribosome disassembly"/>
    <property type="evidence" value="ECO:0007669"/>
    <property type="project" value="TreeGrafter"/>
</dbReference>
<dbReference type="InterPro" id="IPR019813">
    <property type="entry name" value="Translation_initiation_fac3_CS"/>
</dbReference>
<comment type="subunit">
    <text evidence="4 6">Monomer.</text>
</comment>
<dbReference type="SUPFAM" id="SSF54364">
    <property type="entry name" value="Translation initiation factor IF3, N-terminal domain"/>
    <property type="match status" value="1"/>
</dbReference>
<dbReference type="GO" id="GO:0016020">
    <property type="term" value="C:membrane"/>
    <property type="evidence" value="ECO:0007669"/>
    <property type="project" value="TreeGrafter"/>
</dbReference>
<dbReference type="PANTHER" id="PTHR10938:SF0">
    <property type="entry name" value="TRANSLATION INITIATION FACTOR IF-3, MITOCHONDRIAL"/>
    <property type="match status" value="1"/>
</dbReference>
<dbReference type="Pfam" id="PF05198">
    <property type="entry name" value="IF3_N"/>
    <property type="match status" value="1"/>
</dbReference>
<evidence type="ECO:0000313" key="10">
    <source>
        <dbReference type="Proteomes" id="UP000824107"/>
    </source>
</evidence>
<dbReference type="FunFam" id="3.30.110.10:FF:000001">
    <property type="entry name" value="Translation initiation factor IF-3"/>
    <property type="match status" value="1"/>
</dbReference>
<comment type="subcellular location">
    <subcellularLocation>
        <location evidence="4 6">Cytoplasm</location>
    </subcellularLocation>
</comment>
<dbReference type="InterPro" id="IPR019814">
    <property type="entry name" value="Translation_initiation_fac_3_N"/>
</dbReference>
<protein>
    <recommendedName>
        <fullName evidence="4 5">Translation initiation factor IF-3</fullName>
    </recommendedName>
</protein>
<evidence type="ECO:0000256" key="4">
    <source>
        <dbReference type="HAMAP-Rule" id="MF_00080"/>
    </source>
</evidence>
<dbReference type="GO" id="GO:0043022">
    <property type="term" value="F:ribosome binding"/>
    <property type="evidence" value="ECO:0007669"/>
    <property type="project" value="UniProtKB-ARBA"/>
</dbReference>
<comment type="function">
    <text evidence="4 6">IF-3 binds to the 30S ribosomal subunit and shifts the equilibrium between 70S ribosomes and their 50S and 30S subunits in favor of the free subunits, thus enhancing the availability of 30S subunits on which protein synthesis initiation begins.</text>
</comment>
<dbReference type="GO" id="GO:0003743">
    <property type="term" value="F:translation initiation factor activity"/>
    <property type="evidence" value="ECO:0007669"/>
    <property type="project" value="UniProtKB-UniRule"/>
</dbReference>
<feature type="domain" description="Translation initiation factor 3 N-terminal" evidence="8">
    <location>
        <begin position="14"/>
        <end position="83"/>
    </location>
</feature>
<evidence type="ECO:0000256" key="6">
    <source>
        <dbReference type="RuleBase" id="RU000646"/>
    </source>
</evidence>
<name>A0A9D1M507_9PROT</name>
<evidence type="ECO:0000256" key="5">
    <source>
        <dbReference type="NCBIfam" id="TIGR00168"/>
    </source>
</evidence>
<evidence type="ECO:0000313" key="9">
    <source>
        <dbReference type="EMBL" id="HIU53774.1"/>
    </source>
</evidence>
<evidence type="ECO:0000256" key="2">
    <source>
        <dbReference type="ARBA" id="ARBA00022540"/>
    </source>
</evidence>
<dbReference type="SUPFAM" id="SSF55200">
    <property type="entry name" value="Translation initiation factor IF3, C-terminal domain"/>
    <property type="match status" value="1"/>
</dbReference>
<proteinExistence type="inferred from homology"/>
<dbReference type="Gene3D" id="3.10.20.80">
    <property type="entry name" value="Translation initiation factor 3 (IF-3), N-terminal domain"/>
    <property type="match status" value="1"/>
</dbReference>
<organism evidence="9 10">
    <name type="scientific">Candidatus Scatocola faecipullorum</name>
    <dbReference type="NCBI Taxonomy" id="2840917"/>
    <lineage>
        <taxon>Bacteria</taxon>
        <taxon>Pseudomonadati</taxon>
        <taxon>Pseudomonadota</taxon>
        <taxon>Alphaproteobacteria</taxon>
        <taxon>Rhodospirillales</taxon>
        <taxon>Rhodospirillaceae</taxon>
        <taxon>Rhodospirillaceae incertae sedis</taxon>
        <taxon>Candidatus Scatocola</taxon>
    </lineage>
</organism>
<dbReference type="PROSITE" id="PS00938">
    <property type="entry name" value="IF3"/>
    <property type="match status" value="1"/>
</dbReference>